<evidence type="ECO:0000313" key="1">
    <source>
        <dbReference type="EMBL" id="KAF6154885.1"/>
    </source>
</evidence>
<dbReference type="GO" id="GO:0009933">
    <property type="term" value="P:meristem structural organization"/>
    <property type="evidence" value="ECO:0007669"/>
    <property type="project" value="InterPro"/>
</dbReference>
<name>A0A7J7MIY2_9MAGN</name>
<accession>A0A7J7MIY2</accession>
<protein>
    <submittedName>
        <fullName evidence="1">Uncharacterized protein</fullName>
    </submittedName>
</protein>
<organism evidence="1 2">
    <name type="scientific">Kingdonia uniflora</name>
    <dbReference type="NCBI Taxonomy" id="39325"/>
    <lineage>
        <taxon>Eukaryota</taxon>
        <taxon>Viridiplantae</taxon>
        <taxon>Streptophyta</taxon>
        <taxon>Embryophyta</taxon>
        <taxon>Tracheophyta</taxon>
        <taxon>Spermatophyta</taxon>
        <taxon>Magnoliopsida</taxon>
        <taxon>Ranunculales</taxon>
        <taxon>Circaeasteraceae</taxon>
        <taxon>Kingdonia</taxon>
    </lineage>
</organism>
<dbReference type="OrthoDB" id="626167at2759"/>
<dbReference type="PANTHER" id="PTHR47684:SF1">
    <property type="entry name" value="PROTEIN TONSOKU"/>
    <property type="match status" value="1"/>
</dbReference>
<dbReference type="Proteomes" id="UP000541444">
    <property type="component" value="Unassembled WGS sequence"/>
</dbReference>
<dbReference type="PANTHER" id="PTHR47684">
    <property type="entry name" value="PROTEIN TONSOKU"/>
    <property type="match status" value="1"/>
</dbReference>
<dbReference type="GO" id="GO:0040029">
    <property type="term" value="P:epigenetic regulation of gene expression"/>
    <property type="evidence" value="ECO:0007669"/>
    <property type="project" value="InterPro"/>
</dbReference>
<sequence>MKEITSECCSTPQGSLSSAFSHSKRSITNYVDIKKCELQEVENAQEGSCAVNTDYMHLEVADSEDSAVKGEPTLSGCFEDSGTSSSRRNTSLAESQLIQELSSTIVMAKYLKLLDLSSNGFTTEIAETLYTSWSLNLRCGGSSQRHVNDHIIHFSMEGKSCCGVKICCKKD</sequence>
<proteinExistence type="predicted"/>
<dbReference type="EMBL" id="JACGCM010001448">
    <property type="protein sequence ID" value="KAF6154885.1"/>
    <property type="molecule type" value="Genomic_DNA"/>
</dbReference>
<dbReference type="InterPro" id="IPR044227">
    <property type="entry name" value="TONSOKU"/>
</dbReference>
<comment type="caution">
    <text evidence="1">The sequence shown here is derived from an EMBL/GenBank/DDBJ whole genome shotgun (WGS) entry which is preliminary data.</text>
</comment>
<dbReference type="GO" id="GO:0005634">
    <property type="term" value="C:nucleus"/>
    <property type="evidence" value="ECO:0007669"/>
    <property type="project" value="InterPro"/>
</dbReference>
<gene>
    <name evidence="1" type="ORF">GIB67_018322</name>
</gene>
<reference evidence="1 2" key="1">
    <citation type="journal article" date="2020" name="IScience">
        <title>Genome Sequencing of the Endangered Kingdonia uniflora (Circaeasteraceae, Ranunculales) Reveals Potential Mechanisms of Evolutionary Specialization.</title>
        <authorList>
            <person name="Sun Y."/>
            <person name="Deng T."/>
            <person name="Zhang A."/>
            <person name="Moore M.J."/>
            <person name="Landis J.B."/>
            <person name="Lin N."/>
            <person name="Zhang H."/>
            <person name="Zhang X."/>
            <person name="Huang J."/>
            <person name="Zhang X."/>
            <person name="Sun H."/>
            <person name="Wang H."/>
        </authorList>
    </citation>
    <scope>NUCLEOTIDE SEQUENCE [LARGE SCALE GENOMIC DNA]</scope>
    <source>
        <strain evidence="1">TB1705</strain>
        <tissue evidence="1">Leaf</tissue>
    </source>
</reference>
<dbReference type="AlphaFoldDB" id="A0A7J7MIY2"/>
<evidence type="ECO:0000313" key="2">
    <source>
        <dbReference type="Proteomes" id="UP000541444"/>
    </source>
</evidence>
<keyword evidence="2" id="KW-1185">Reference proteome</keyword>
<dbReference type="GO" id="GO:0072423">
    <property type="term" value="P:response to DNA damage checkpoint signaling"/>
    <property type="evidence" value="ECO:0007669"/>
    <property type="project" value="InterPro"/>
</dbReference>